<organism evidence="1 3">
    <name type="scientific">Phytophthora cactorum</name>
    <dbReference type="NCBI Taxonomy" id="29920"/>
    <lineage>
        <taxon>Eukaryota</taxon>
        <taxon>Sar</taxon>
        <taxon>Stramenopiles</taxon>
        <taxon>Oomycota</taxon>
        <taxon>Peronosporomycetes</taxon>
        <taxon>Peronosporales</taxon>
        <taxon>Peronosporaceae</taxon>
        <taxon>Phytophthora</taxon>
    </lineage>
</organism>
<gene>
    <name evidence="1" type="ORF">PC118_g18514</name>
    <name evidence="2" type="ORF">PC129_g2853</name>
</gene>
<dbReference type="VEuPathDB" id="FungiDB:PC110_g8627"/>
<dbReference type="Proteomes" id="UP000697107">
    <property type="component" value="Unassembled WGS sequence"/>
</dbReference>
<name>A0A8T1F4P6_9STRA</name>
<evidence type="ECO:0000313" key="2">
    <source>
        <dbReference type="EMBL" id="KAG3226553.1"/>
    </source>
</evidence>
<dbReference type="AlphaFoldDB" id="A0A8T1F4P6"/>
<proteinExistence type="predicted"/>
<sequence>MADGWEPILTGQARNRENIDKYLEQFKNRWNHVDLAELNEPITEQEVRRAIRCGKREKPADRMT</sequence>
<dbReference type="EMBL" id="RCMV01000054">
    <property type="protein sequence ID" value="KAG3226553.1"/>
    <property type="molecule type" value="Genomic_DNA"/>
</dbReference>
<reference evidence="1" key="1">
    <citation type="submission" date="2018-10" db="EMBL/GenBank/DDBJ databases">
        <title>Effector identification in a new, highly contiguous assembly of the strawberry crown rot pathogen Phytophthora cactorum.</title>
        <authorList>
            <person name="Armitage A.D."/>
            <person name="Nellist C.F."/>
            <person name="Bates H."/>
            <person name="Vickerstaff R.J."/>
            <person name="Harrison R.J."/>
        </authorList>
    </citation>
    <scope>NUCLEOTIDE SEQUENCE</scope>
    <source>
        <strain evidence="1">P415</strain>
        <strain evidence="2">P421</strain>
    </source>
</reference>
<evidence type="ECO:0000313" key="3">
    <source>
        <dbReference type="Proteomes" id="UP000697107"/>
    </source>
</evidence>
<accession>A0A8T1F4P6</accession>
<dbReference type="Proteomes" id="UP000760860">
    <property type="component" value="Unassembled WGS sequence"/>
</dbReference>
<protein>
    <submittedName>
        <fullName evidence="1">Uncharacterized protein</fullName>
    </submittedName>
</protein>
<dbReference type="EMBL" id="RCML01000924">
    <property type="protein sequence ID" value="KAG2967540.1"/>
    <property type="molecule type" value="Genomic_DNA"/>
</dbReference>
<evidence type="ECO:0000313" key="1">
    <source>
        <dbReference type="EMBL" id="KAG2967540.1"/>
    </source>
</evidence>
<comment type="caution">
    <text evidence="1">The sequence shown here is derived from an EMBL/GenBank/DDBJ whole genome shotgun (WGS) entry which is preliminary data.</text>
</comment>